<evidence type="ECO:0000256" key="2">
    <source>
        <dbReference type="ARBA" id="ARBA00022692"/>
    </source>
</evidence>
<accession>A0A7C4RNI8</accession>
<feature type="transmembrane region" description="Helical" evidence="6">
    <location>
        <begin position="215"/>
        <end position="234"/>
    </location>
</feature>
<dbReference type="InterPro" id="IPR002541">
    <property type="entry name" value="Cyt_c_assembly"/>
</dbReference>
<dbReference type="GO" id="GO:0020037">
    <property type="term" value="F:heme binding"/>
    <property type="evidence" value="ECO:0007669"/>
    <property type="project" value="InterPro"/>
</dbReference>
<evidence type="ECO:0000259" key="7">
    <source>
        <dbReference type="Pfam" id="PF01578"/>
    </source>
</evidence>
<dbReference type="GO" id="GO:0017004">
    <property type="term" value="P:cytochrome complex assembly"/>
    <property type="evidence" value="ECO:0007669"/>
    <property type="project" value="UniProtKB-KW"/>
</dbReference>
<organism evidence="8">
    <name type="scientific">Desulfatirhabdium butyrativorans</name>
    <dbReference type="NCBI Taxonomy" id="340467"/>
    <lineage>
        <taxon>Bacteria</taxon>
        <taxon>Pseudomonadati</taxon>
        <taxon>Thermodesulfobacteriota</taxon>
        <taxon>Desulfobacteria</taxon>
        <taxon>Desulfobacterales</taxon>
        <taxon>Desulfatirhabdiaceae</taxon>
        <taxon>Desulfatirhabdium</taxon>
    </lineage>
</organism>
<reference evidence="8" key="1">
    <citation type="journal article" date="2020" name="mSystems">
        <title>Genome- and Community-Level Interaction Insights into Carbon Utilization and Element Cycling Functions of Hydrothermarchaeota in Hydrothermal Sediment.</title>
        <authorList>
            <person name="Zhou Z."/>
            <person name="Liu Y."/>
            <person name="Xu W."/>
            <person name="Pan J."/>
            <person name="Luo Z.H."/>
            <person name="Li M."/>
        </authorList>
    </citation>
    <scope>NUCLEOTIDE SEQUENCE [LARGE SCALE GENOMIC DNA]</scope>
    <source>
        <strain evidence="8">SpSt-477</strain>
    </source>
</reference>
<evidence type="ECO:0000256" key="6">
    <source>
        <dbReference type="SAM" id="Phobius"/>
    </source>
</evidence>
<evidence type="ECO:0000313" key="8">
    <source>
        <dbReference type="EMBL" id="HGU32795.1"/>
    </source>
</evidence>
<keyword evidence="5 6" id="KW-0472">Membrane</keyword>
<feature type="transmembrane region" description="Helical" evidence="6">
    <location>
        <begin position="177"/>
        <end position="200"/>
    </location>
</feature>
<gene>
    <name evidence="8" type="ORF">ENS29_08065</name>
</gene>
<feature type="transmembrane region" description="Helical" evidence="6">
    <location>
        <begin position="123"/>
        <end position="151"/>
    </location>
</feature>
<dbReference type="PANTHER" id="PTHR30071:SF1">
    <property type="entry name" value="CYTOCHROME B_B6 PROTEIN-RELATED"/>
    <property type="match status" value="1"/>
</dbReference>
<feature type="transmembrane region" description="Helical" evidence="6">
    <location>
        <begin position="29"/>
        <end position="49"/>
    </location>
</feature>
<evidence type="ECO:0000256" key="5">
    <source>
        <dbReference type="ARBA" id="ARBA00023136"/>
    </source>
</evidence>
<dbReference type="EMBL" id="DSUH01000191">
    <property type="protein sequence ID" value="HGU32795.1"/>
    <property type="molecule type" value="Genomic_DNA"/>
</dbReference>
<keyword evidence="2 6" id="KW-0812">Transmembrane</keyword>
<keyword evidence="4 6" id="KW-1133">Transmembrane helix</keyword>
<protein>
    <submittedName>
        <fullName evidence="8">C-type cytochrome biogenesis protein CcsB</fullName>
    </submittedName>
</protein>
<dbReference type="GO" id="GO:0005886">
    <property type="term" value="C:plasma membrane"/>
    <property type="evidence" value="ECO:0007669"/>
    <property type="project" value="TreeGrafter"/>
</dbReference>
<comment type="caution">
    <text evidence="8">The sequence shown here is derived from an EMBL/GenBank/DDBJ whole genome shotgun (WGS) entry which is preliminary data.</text>
</comment>
<evidence type="ECO:0000256" key="3">
    <source>
        <dbReference type="ARBA" id="ARBA00022748"/>
    </source>
</evidence>
<dbReference type="InterPro" id="IPR045062">
    <property type="entry name" value="Cyt_c_biogenesis_CcsA/CcmC"/>
</dbReference>
<feature type="domain" description="Cytochrome c assembly protein" evidence="7">
    <location>
        <begin position="70"/>
        <end position="267"/>
    </location>
</feature>
<comment type="subcellular location">
    <subcellularLocation>
        <location evidence="1">Membrane</location>
        <topology evidence="1">Multi-pass membrane protein</topology>
    </subcellularLocation>
</comment>
<name>A0A7C4RNI8_9BACT</name>
<feature type="transmembrane region" description="Helical" evidence="6">
    <location>
        <begin position="61"/>
        <end position="86"/>
    </location>
</feature>
<proteinExistence type="predicted"/>
<dbReference type="Pfam" id="PF01578">
    <property type="entry name" value="Cytochrom_C_asm"/>
    <property type="match status" value="1"/>
</dbReference>
<keyword evidence="3" id="KW-0201">Cytochrome c-type biogenesis</keyword>
<sequence length="273" mass="30033">MHALLTAAAIAYVLSSAGAIAHLYLRRDVFLKASTALLPIGMLLQLLWIGEAWMRLGHFPVYSLPETVTVLSCILAGVYLGFGFYIRMPVLGVFSTTLTAVLSLVASVRPAAPAAEVKVFKSFWVFFHVVSVFVGEAFFALACGIGIMYLIQESGIKNKQRGFFFSRMPSLEALDSAGYACIVAGFTLLTVGLVTGFVYAKMTWGHFLSWDPKEVWSVITWILYAVLIHERLAVGWRGRKSAIMAIVGFGVVLFTFLGVNFLLEGHHGDFTRF</sequence>
<dbReference type="AlphaFoldDB" id="A0A7C4RNI8"/>
<evidence type="ECO:0000256" key="1">
    <source>
        <dbReference type="ARBA" id="ARBA00004141"/>
    </source>
</evidence>
<evidence type="ECO:0000256" key="4">
    <source>
        <dbReference type="ARBA" id="ARBA00022989"/>
    </source>
</evidence>
<dbReference type="PANTHER" id="PTHR30071">
    <property type="entry name" value="HEME EXPORTER PROTEIN C"/>
    <property type="match status" value="1"/>
</dbReference>
<feature type="transmembrane region" description="Helical" evidence="6">
    <location>
        <begin position="241"/>
        <end position="263"/>
    </location>
</feature>